<dbReference type="SUPFAM" id="SSF46689">
    <property type="entry name" value="Homeodomain-like"/>
    <property type="match status" value="1"/>
</dbReference>
<dbReference type="Gene3D" id="3.30.420.10">
    <property type="entry name" value="Ribonuclease H-like superfamily/Ribonuclease H"/>
    <property type="match status" value="1"/>
</dbReference>
<dbReference type="EMBL" id="AUZY01006899">
    <property type="protein sequence ID" value="EQD52782.1"/>
    <property type="molecule type" value="Genomic_DNA"/>
</dbReference>
<organism evidence="2">
    <name type="scientific">mine drainage metagenome</name>
    <dbReference type="NCBI Taxonomy" id="410659"/>
    <lineage>
        <taxon>unclassified sequences</taxon>
        <taxon>metagenomes</taxon>
        <taxon>ecological metagenomes</taxon>
    </lineage>
</organism>
<reference evidence="2" key="1">
    <citation type="submission" date="2013-08" db="EMBL/GenBank/DDBJ databases">
        <authorList>
            <person name="Mendez C."/>
            <person name="Richter M."/>
            <person name="Ferrer M."/>
            <person name="Sanchez J."/>
        </authorList>
    </citation>
    <scope>NUCLEOTIDE SEQUENCE</scope>
</reference>
<dbReference type="PROSITE" id="PS50994">
    <property type="entry name" value="INTEGRASE"/>
    <property type="match status" value="1"/>
</dbReference>
<dbReference type="Pfam" id="PF00665">
    <property type="entry name" value="rve"/>
    <property type="match status" value="1"/>
</dbReference>
<protein>
    <submittedName>
        <fullName evidence="2">Transposase</fullName>
    </submittedName>
</protein>
<dbReference type="AlphaFoldDB" id="T1A728"/>
<sequence length="333" mass="37445">MPTRVPPSQNPDSRSYCVRRARNGQSSIKETIVNDHATEVALFRYSLVKQALDPALTKAERGRLVRHLATMEHVGPGQVRVKVSRKTLDRWIRTLATGGFEALKPAERHANPRTPAETLELAERLRRERPERTAAHICEVIQEVTGWAPHERTIQRYFVRQGLNRAVSAPKLAFGRFEKEAPNVLWTGDALHGPVIGGRKTYLFCFIDDHSRLFTGYRWGYSEDTLRMEAALRAGLESRGIPKALYVDNGSSFVSAQLLRACASLGVTLVHSTPYRPEGRGKIERAFSTVRSQFLVEVDAAVILDIGDLNRLFAAWVETVYHRRAHTETGQAP</sequence>
<gene>
    <name evidence="2" type="ORF">B1B_10568</name>
</gene>
<evidence type="ECO:0000259" key="1">
    <source>
        <dbReference type="PROSITE" id="PS50994"/>
    </source>
</evidence>
<dbReference type="GO" id="GO:0015074">
    <property type="term" value="P:DNA integration"/>
    <property type="evidence" value="ECO:0007669"/>
    <property type="project" value="InterPro"/>
</dbReference>
<name>T1A728_9ZZZZ</name>
<comment type="caution">
    <text evidence="2">The sequence shown here is derived from an EMBL/GenBank/DDBJ whole genome shotgun (WGS) entry which is preliminary data.</text>
</comment>
<dbReference type="SUPFAM" id="SSF53098">
    <property type="entry name" value="Ribonuclease H-like"/>
    <property type="match status" value="1"/>
</dbReference>
<dbReference type="PANTHER" id="PTHR35004">
    <property type="entry name" value="TRANSPOSASE RV3428C-RELATED"/>
    <property type="match status" value="1"/>
</dbReference>
<dbReference type="GO" id="GO:0003676">
    <property type="term" value="F:nucleic acid binding"/>
    <property type="evidence" value="ECO:0007669"/>
    <property type="project" value="InterPro"/>
</dbReference>
<accession>T1A728</accession>
<reference evidence="2" key="2">
    <citation type="journal article" date="2014" name="ISME J.">
        <title>Microbial stratification in low pH oxic and suboxic macroscopic growths along an acid mine drainage.</title>
        <authorList>
            <person name="Mendez-Garcia C."/>
            <person name="Mesa V."/>
            <person name="Sprenger R.R."/>
            <person name="Richter M."/>
            <person name="Diez M.S."/>
            <person name="Solano J."/>
            <person name="Bargiela R."/>
            <person name="Golyshina O.V."/>
            <person name="Manteca A."/>
            <person name="Ramos J.L."/>
            <person name="Gallego J.R."/>
            <person name="Llorente I."/>
            <person name="Martins Dos Santos V.A."/>
            <person name="Jensen O.N."/>
            <person name="Pelaez A.I."/>
            <person name="Sanchez J."/>
            <person name="Ferrer M."/>
        </authorList>
    </citation>
    <scope>NUCLEOTIDE SEQUENCE</scope>
</reference>
<dbReference type="InterPro" id="IPR012337">
    <property type="entry name" value="RNaseH-like_sf"/>
</dbReference>
<dbReference type="InterPro" id="IPR036397">
    <property type="entry name" value="RNaseH_sf"/>
</dbReference>
<dbReference type="InterPro" id="IPR001584">
    <property type="entry name" value="Integrase_cat-core"/>
</dbReference>
<feature type="non-terminal residue" evidence="2">
    <location>
        <position position="333"/>
    </location>
</feature>
<dbReference type="PANTHER" id="PTHR35004:SF6">
    <property type="entry name" value="TRANSPOSASE"/>
    <property type="match status" value="1"/>
</dbReference>
<dbReference type="InterPro" id="IPR055247">
    <property type="entry name" value="InsJ-like_HTH"/>
</dbReference>
<dbReference type="InterPro" id="IPR009057">
    <property type="entry name" value="Homeodomain-like_sf"/>
</dbReference>
<proteinExistence type="predicted"/>
<dbReference type="Pfam" id="PF13518">
    <property type="entry name" value="HTH_28"/>
    <property type="match status" value="1"/>
</dbReference>
<feature type="domain" description="Integrase catalytic" evidence="1">
    <location>
        <begin position="178"/>
        <end position="333"/>
    </location>
</feature>
<evidence type="ECO:0000313" key="2">
    <source>
        <dbReference type="EMBL" id="EQD52782.1"/>
    </source>
</evidence>